<feature type="transmembrane region" description="Helical" evidence="6">
    <location>
        <begin position="152"/>
        <end position="174"/>
    </location>
</feature>
<feature type="region of interest" description="Disordered" evidence="5">
    <location>
        <begin position="528"/>
        <end position="557"/>
    </location>
</feature>
<evidence type="ECO:0000256" key="6">
    <source>
        <dbReference type="SAM" id="Phobius"/>
    </source>
</evidence>
<evidence type="ECO:0000313" key="8">
    <source>
        <dbReference type="EMBL" id="EIW80646.1"/>
    </source>
</evidence>
<evidence type="ECO:0000256" key="4">
    <source>
        <dbReference type="ARBA" id="ARBA00023136"/>
    </source>
</evidence>
<keyword evidence="9" id="KW-1185">Reference proteome</keyword>
<feature type="transmembrane region" description="Helical" evidence="6">
    <location>
        <begin position="61"/>
        <end position="77"/>
    </location>
</feature>
<dbReference type="RefSeq" id="XP_007769076.1">
    <property type="nucleotide sequence ID" value="XM_007770886.1"/>
</dbReference>
<organism evidence="8 9">
    <name type="scientific">Coniophora puteana (strain RWD-64-598)</name>
    <name type="common">Brown rot fungus</name>
    <dbReference type="NCBI Taxonomy" id="741705"/>
    <lineage>
        <taxon>Eukaryota</taxon>
        <taxon>Fungi</taxon>
        <taxon>Dikarya</taxon>
        <taxon>Basidiomycota</taxon>
        <taxon>Agaricomycotina</taxon>
        <taxon>Agaricomycetes</taxon>
        <taxon>Agaricomycetidae</taxon>
        <taxon>Boletales</taxon>
        <taxon>Coniophorineae</taxon>
        <taxon>Coniophoraceae</taxon>
        <taxon>Coniophora</taxon>
    </lineage>
</organism>
<dbReference type="OrthoDB" id="5376138at2759"/>
<gene>
    <name evidence="8" type="ORF">CONPUDRAFT_57853</name>
</gene>
<feature type="transmembrane region" description="Helical" evidence="6">
    <location>
        <begin position="218"/>
        <end position="237"/>
    </location>
</feature>
<name>A0A5M3MNP1_CONPW</name>
<proteinExistence type="predicted"/>
<feature type="transmembrane region" description="Helical" evidence="6">
    <location>
        <begin position="375"/>
        <end position="394"/>
    </location>
</feature>
<keyword evidence="4 6" id="KW-0472">Membrane</keyword>
<feature type="compositionally biased region" description="Basic and acidic residues" evidence="5">
    <location>
        <begin position="547"/>
        <end position="557"/>
    </location>
</feature>
<dbReference type="PROSITE" id="PS50850">
    <property type="entry name" value="MFS"/>
    <property type="match status" value="1"/>
</dbReference>
<evidence type="ECO:0000256" key="1">
    <source>
        <dbReference type="ARBA" id="ARBA00004141"/>
    </source>
</evidence>
<evidence type="ECO:0000313" key="9">
    <source>
        <dbReference type="Proteomes" id="UP000053558"/>
    </source>
</evidence>
<dbReference type="GeneID" id="19207908"/>
<dbReference type="AlphaFoldDB" id="A0A5M3MNP1"/>
<evidence type="ECO:0000256" key="5">
    <source>
        <dbReference type="SAM" id="MobiDB-lite"/>
    </source>
</evidence>
<feature type="transmembrane region" description="Helical" evidence="6">
    <location>
        <begin position="186"/>
        <end position="206"/>
    </location>
</feature>
<feature type="transmembrane region" description="Helical" evidence="6">
    <location>
        <begin position="294"/>
        <end position="313"/>
    </location>
</feature>
<dbReference type="GO" id="GO:0022857">
    <property type="term" value="F:transmembrane transporter activity"/>
    <property type="evidence" value="ECO:0007669"/>
    <property type="project" value="InterPro"/>
</dbReference>
<dbReference type="PANTHER" id="PTHR23502:SF13">
    <property type="entry name" value="MULTIDRUG TRANSPORTER, PUTATIVE (AFU_ORTHOLOGUE AFUA_2G12550)-RELATED"/>
    <property type="match status" value="1"/>
</dbReference>
<reference evidence="9" key="1">
    <citation type="journal article" date="2012" name="Science">
        <title>The Paleozoic origin of enzymatic lignin decomposition reconstructed from 31 fungal genomes.</title>
        <authorList>
            <person name="Floudas D."/>
            <person name="Binder M."/>
            <person name="Riley R."/>
            <person name="Barry K."/>
            <person name="Blanchette R.A."/>
            <person name="Henrissat B."/>
            <person name="Martinez A.T."/>
            <person name="Otillar R."/>
            <person name="Spatafora J.W."/>
            <person name="Yadav J.S."/>
            <person name="Aerts A."/>
            <person name="Benoit I."/>
            <person name="Boyd A."/>
            <person name="Carlson A."/>
            <person name="Copeland A."/>
            <person name="Coutinho P.M."/>
            <person name="de Vries R.P."/>
            <person name="Ferreira P."/>
            <person name="Findley K."/>
            <person name="Foster B."/>
            <person name="Gaskell J."/>
            <person name="Glotzer D."/>
            <person name="Gorecki P."/>
            <person name="Heitman J."/>
            <person name="Hesse C."/>
            <person name="Hori C."/>
            <person name="Igarashi K."/>
            <person name="Jurgens J.A."/>
            <person name="Kallen N."/>
            <person name="Kersten P."/>
            <person name="Kohler A."/>
            <person name="Kuees U."/>
            <person name="Kumar T.K.A."/>
            <person name="Kuo A."/>
            <person name="LaButti K."/>
            <person name="Larrondo L.F."/>
            <person name="Lindquist E."/>
            <person name="Ling A."/>
            <person name="Lombard V."/>
            <person name="Lucas S."/>
            <person name="Lundell T."/>
            <person name="Martin R."/>
            <person name="McLaughlin D.J."/>
            <person name="Morgenstern I."/>
            <person name="Morin E."/>
            <person name="Murat C."/>
            <person name="Nagy L.G."/>
            <person name="Nolan M."/>
            <person name="Ohm R.A."/>
            <person name="Patyshakuliyeva A."/>
            <person name="Rokas A."/>
            <person name="Ruiz-Duenas F.J."/>
            <person name="Sabat G."/>
            <person name="Salamov A."/>
            <person name="Samejima M."/>
            <person name="Schmutz J."/>
            <person name="Slot J.C."/>
            <person name="St John F."/>
            <person name="Stenlid J."/>
            <person name="Sun H."/>
            <person name="Sun S."/>
            <person name="Syed K."/>
            <person name="Tsang A."/>
            <person name="Wiebenga A."/>
            <person name="Young D."/>
            <person name="Pisabarro A."/>
            <person name="Eastwood D.C."/>
            <person name="Martin F."/>
            <person name="Cullen D."/>
            <person name="Grigoriev I.V."/>
            <person name="Hibbett D.S."/>
        </authorList>
    </citation>
    <scope>NUCLEOTIDE SEQUENCE [LARGE SCALE GENOMIC DNA]</scope>
    <source>
        <strain evidence="9">RWD-64-598 SS2</strain>
    </source>
</reference>
<feature type="domain" description="Major facilitator superfamily (MFS) profile" evidence="7">
    <location>
        <begin position="63"/>
        <end position="496"/>
    </location>
</feature>
<sequence>MIEHRESISSTTSPKREALREAGEDEKVHAIERARREGKVVLTEDDCYDALGYNFGWWKKWTILTVIFIVQVSMNFNSSLYSNNLDNIQEKFGVSAQAARCGAMIFLVFYAFGCELWAPWSEELGRKPILQLSLFLVNLWQIPAALSPTFGGLLVARALGGLSSAGGSVTLGMVADMFEPNDQQYAVAYIVLSSVGGSIFGPIIGAFTEAYLGYKWNFWVQLIFGLFTQVCHLLLVPETRSSILVDREAKRRRKNGEPNVYGPNEVTPVRERFSAKEIGIIWIRPFHMFLTEPIVLFLSLLSGFSDALIFMFLQSFALVYKNIYGFGTIATNMAFAPILIGYFIAWFSFMPFFNRNKRDRELHPHNERIQYESRLWWLLFTAPCLWIGLFGFAWTTLPNVHWIASMIFAAVIGIANYSIYMATIDYMICAYGAYSASATGGNGFSRDFLAGVLTIPATPFFTNIGPDHHVNYACTILGCIAFLITIPVYIFYFKGEWFRKRSPFACSLADAAKENELRRTESIVRVSTRHSEVRGTSLRSPSRARSRKESVEHVENA</sequence>
<evidence type="ECO:0000256" key="2">
    <source>
        <dbReference type="ARBA" id="ARBA00022692"/>
    </source>
</evidence>
<dbReference type="InterPro" id="IPR011701">
    <property type="entry name" value="MFS"/>
</dbReference>
<dbReference type="FunFam" id="1.20.1250.20:FF:000088">
    <property type="entry name" value="MFS multidrug transporter, putative"/>
    <property type="match status" value="1"/>
</dbReference>
<feature type="transmembrane region" description="Helical" evidence="6">
    <location>
        <begin position="400"/>
        <end position="423"/>
    </location>
</feature>
<dbReference type="Gene3D" id="1.20.1250.20">
    <property type="entry name" value="MFS general substrate transporter like domains"/>
    <property type="match status" value="1"/>
</dbReference>
<feature type="transmembrane region" description="Helical" evidence="6">
    <location>
        <begin position="333"/>
        <end position="354"/>
    </location>
</feature>
<dbReference type="InterPro" id="IPR036259">
    <property type="entry name" value="MFS_trans_sf"/>
</dbReference>
<dbReference type="OMA" id="THFSEDP"/>
<comment type="subcellular location">
    <subcellularLocation>
        <location evidence="1">Membrane</location>
        <topology evidence="1">Multi-pass membrane protein</topology>
    </subcellularLocation>
</comment>
<dbReference type="Proteomes" id="UP000053558">
    <property type="component" value="Unassembled WGS sequence"/>
</dbReference>
<dbReference type="PANTHER" id="PTHR23502">
    <property type="entry name" value="MAJOR FACILITATOR SUPERFAMILY"/>
    <property type="match status" value="1"/>
</dbReference>
<feature type="transmembrane region" description="Helical" evidence="6">
    <location>
        <begin position="470"/>
        <end position="492"/>
    </location>
</feature>
<comment type="caution">
    <text evidence="8">The sequence shown here is derived from an EMBL/GenBank/DDBJ whole genome shotgun (WGS) entry which is preliminary data.</text>
</comment>
<dbReference type="Pfam" id="PF07690">
    <property type="entry name" value="MFS_1"/>
    <property type="match status" value="1"/>
</dbReference>
<feature type="region of interest" description="Disordered" evidence="5">
    <location>
        <begin position="1"/>
        <end position="24"/>
    </location>
</feature>
<dbReference type="SUPFAM" id="SSF103473">
    <property type="entry name" value="MFS general substrate transporter"/>
    <property type="match status" value="1"/>
</dbReference>
<dbReference type="EMBL" id="JH711579">
    <property type="protein sequence ID" value="EIW80646.1"/>
    <property type="molecule type" value="Genomic_DNA"/>
</dbReference>
<evidence type="ECO:0000256" key="3">
    <source>
        <dbReference type="ARBA" id="ARBA00022989"/>
    </source>
</evidence>
<dbReference type="InterPro" id="IPR020846">
    <property type="entry name" value="MFS_dom"/>
</dbReference>
<keyword evidence="3 6" id="KW-1133">Transmembrane helix</keyword>
<feature type="compositionally biased region" description="Basic and acidic residues" evidence="5">
    <location>
        <begin position="14"/>
        <end position="24"/>
    </location>
</feature>
<dbReference type="KEGG" id="cput:CONPUDRAFT_57853"/>
<protein>
    <submittedName>
        <fullName evidence="8">MFS multidrug transporter</fullName>
    </submittedName>
</protein>
<keyword evidence="2 6" id="KW-0812">Transmembrane</keyword>
<accession>A0A5M3MNP1</accession>
<evidence type="ECO:0000259" key="7">
    <source>
        <dbReference type="PROSITE" id="PS50850"/>
    </source>
</evidence>
<dbReference type="GO" id="GO:0005886">
    <property type="term" value="C:plasma membrane"/>
    <property type="evidence" value="ECO:0007669"/>
    <property type="project" value="TreeGrafter"/>
</dbReference>
<feature type="transmembrane region" description="Helical" evidence="6">
    <location>
        <begin position="97"/>
        <end position="117"/>
    </location>
</feature>